<evidence type="ECO:0000256" key="2">
    <source>
        <dbReference type="ARBA" id="ARBA00022475"/>
    </source>
</evidence>
<dbReference type="PANTHER" id="PTHR47019">
    <property type="entry name" value="LIPID II FLIPPASE MURJ"/>
    <property type="match status" value="1"/>
</dbReference>
<dbReference type="GO" id="GO:0015648">
    <property type="term" value="F:lipid-linked peptidoglycan transporter activity"/>
    <property type="evidence" value="ECO:0007669"/>
    <property type="project" value="UniProtKB-UniRule"/>
</dbReference>
<proteinExistence type="inferred from homology"/>
<dbReference type="PRINTS" id="PR01806">
    <property type="entry name" value="VIRFACTRMVIN"/>
</dbReference>
<protein>
    <recommendedName>
        <fullName evidence="8">Probable lipid II flippase MurJ</fullName>
    </recommendedName>
</protein>
<organism evidence="10">
    <name type="scientific">Fervidobacterium nodosum</name>
    <dbReference type="NCBI Taxonomy" id="2424"/>
    <lineage>
        <taxon>Bacteria</taxon>
        <taxon>Thermotogati</taxon>
        <taxon>Thermotogota</taxon>
        <taxon>Thermotogae</taxon>
        <taxon>Thermotogales</taxon>
        <taxon>Fervidobacteriaceae</taxon>
        <taxon>Fervidobacterium</taxon>
    </lineage>
</organism>
<keyword evidence="5 8" id="KW-0573">Peptidoglycan synthesis</keyword>
<feature type="transmembrane region" description="Helical" evidence="8">
    <location>
        <begin position="272"/>
        <end position="293"/>
    </location>
</feature>
<dbReference type="InterPro" id="IPR051050">
    <property type="entry name" value="Lipid_II_flippase_MurJ/MviN"/>
</dbReference>
<comment type="similarity">
    <text evidence="8 9">Belongs to the MurJ/MviN family.</text>
</comment>
<sequence>MMKKLFKAQAESITRASIVISISTFVSRLLGFLRQMLIAYYYGAKAITDAFFVANVLPGLFTSLIDSIPTVFVPVFLQEKQVYGEHRAWEGTRKVFGIVFLYLFFAFFLGIILTPYALRILVPGFEPKRYSLALTMSYAMLPVMFVQGMYGLLQSIYHVYRVFSLPNVMILLVNVSLITFLVLFNNNPVVSLVIGYVVSLGIYVFLLTIIAKKKWPNFGFDYSFRDPMIKKIFTLLIPIYLGSSLSYLNLFIDRVFASMLPEGSVSALNYAIIVKDVPISLFAGPMSQVVYPATATQIAQGKLENVRALISRSLEAIWLFVIPTSIGFLILPEQTIRFVYERGLFNVVATTLTAQALFFYTLGTLANASVGVISRTFFSLNDTKTPVKVSAVALVLNIVLNSFLVKRYKHIGLALATSISSIVATILLFELLRRKLKSLNAKELLKNTIKIILASICIVPVLLIMSQKANTFFGYLSTVGISALIYSIALFILKPRSVEMIIFKIKARSIK</sequence>
<evidence type="ECO:0000256" key="8">
    <source>
        <dbReference type="HAMAP-Rule" id="MF_02078"/>
    </source>
</evidence>
<comment type="caution">
    <text evidence="10">The sequence shown here is derived from an EMBL/GenBank/DDBJ whole genome shotgun (WGS) entry which is preliminary data.</text>
</comment>
<evidence type="ECO:0000256" key="3">
    <source>
        <dbReference type="ARBA" id="ARBA00022692"/>
    </source>
</evidence>
<evidence type="ECO:0000256" key="6">
    <source>
        <dbReference type="ARBA" id="ARBA00022989"/>
    </source>
</evidence>
<comment type="subcellular location">
    <subcellularLocation>
        <location evidence="1 8">Cell membrane</location>
        <topology evidence="1 8">Multi-pass membrane protein</topology>
    </subcellularLocation>
</comment>
<comment type="function">
    <text evidence="8 9">Involved in peptidoglycan biosynthesis. Transports lipid-linked peptidoglycan precursors from the inner to the outer leaflet of the cytoplasmic membrane.</text>
</comment>
<dbReference type="AlphaFoldDB" id="A0A7C5U3V9"/>
<dbReference type="GO" id="GO:0034204">
    <property type="term" value="P:lipid translocation"/>
    <property type="evidence" value="ECO:0007669"/>
    <property type="project" value="TreeGrafter"/>
</dbReference>
<dbReference type="GO" id="GO:0009252">
    <property type="term" value="P:peptidoglycan biosynthetic process"/>
    <property type="evidence" value="ECO:0007669"/>
    <property type="project" value="UniProtKB-UniRule"/>
</dbReference>
<keyword evidence="6 8" id="KW-1133">Transmembrane helix</keyword>
<dbReference type="GO" id="GO:0071555">
    <property type="term" value="P:cell wall organization"/>
    <property type="evidence" value="ECO:0007669"/>
    <property type="project" value="UniProtKB-UniRule"/>
</dbReference>
<keyword evidence="7 8" id="KW-0472">Membrane</keyword>
<evidence type="ECO:0000313" key="10">
    <source>
        <dbReference type="EMBL" id="HHR33405.1"/>
    </source>
</evidence>
<keyword evidence="8 9" id="KW-0813">Transport</keyword>
<dbReference type="EMBL" id="DRXW01000034">
    <property type="protein sequence ID" value="HHR33405.1"/>
    <property type="molecule type" value="Genomic_DNA"/>
</dbReference>
<keyword evidence="3 8" id="KW-0812">Transmembrane</keyword>
<feature type="transmembrane region" description="Helical" evidence="8">
    <location>
        <begin position="12"/>
        <end position="30"/>
    </location>
</feature>
<feature type="transmembrane region" description="Helical" evidence="8">
    <location>
        <begin position="385"/>
        <end position="405"/>
    </location>
</feature>
<keyword evidence="4 8" id="KW-0133">Cell shape</keyword>
<dbReference type="Pfam" id="PF03023">
    <property type="entry name" value="MurJ"/>
    <property type="match status" value="1"/>
</dbReference>
<feature type="transmembrane region" description="Helical" evidence="8">
    <location>
        <begin position="444"/>
        <end position="466"/>
    </location>
</feature>
<evidence type="ECO:0000256" key="5">
    <source>
        <dbReference type="ARBA" id="ARBA00022984"/>
    </source>
</evidence>
<dbReference type="PIRSF" id="PIRSF002869">
    <property type="entry name" value="MviN"/>
    <property type="match status" value="1"/>
</dbReference>
<evidence type="ECO:0000256" key="7">
    <source>
        <dbReference type="ARBA" id="ARBA00023136"/>
    </source>
</evidence>
<dbReference type="UniPathway" id="UPA00219"/>
<dbReference type="GO" id="GO:0005886">
    <property type="term" value="C:plasma membrane"/>
    <property type="evidence" value="ECO:0007669"/>
    <property type="project" value="UniProtKB-SubCell"/>
</dbReference>
<feature type="transmembrane region" description="Helical" evidence="8">
    <location>
        <begin position="411"/>
        <end position="432"/>
    </location>
</feature>
<dbReference type="NCBIfam" id="TIGR01695">
    <property type="entry name" value="murJ_mviN"/>
    <property type="match status" value="1"/>
</dbReference>
<gene>
    <name evidence="8 10" type="primary">murJ</name>
    <name evidence="10" type="ORF">ENM46_00480</name>
</gene>
<feature type="transmembrane region" description="Helical" evidence="8">
    <location>
        <begin position="165"/>
        <end position="184"/>
    </location>
</feature>
<evidence type="ECO:0000256" key="9">
    <source>
        <dbReference type="PIRNR" id="PIRNR002869"/>
    </source>
</evidence>
<dbReference type="PANTHER" id="PTHR47019:SF1">
    <property type="entry name" value="LIPID II FLIPPASE MURJ"/>
    <property type="match status" value="1"/>
</dbReference>
<accession>A0A7C5U3V9</accession>
<feature type="transmembrane region" description="Helical" evidence="8">
    <location>
        <begin position="314"/>
        <end position="332"/>
    </location>
</feature>
<feature type="transmembrane region" description="Helical" evidence="8">
    <location>
        <begin position="50"/>
        <end position="77"/>
    </location>
</feature>
<evidence type="ECO:0000256" key="1">
    <source>
        <dbReference type="ARBA" id="ARBA00004651"/>
    </source>
</evidence>
<feature type="transmembrane region" description="Helical" evidence="8">
    <location>
        <begin position="130"/>
        <end position="153"/>
    </location>
</feature>
<feature type="transmembrane region" description="Helical" evidence="8">
    <location>
        <begin position="472"/>
        <end position="493"/>
    </location>
</feature>
<evidence type="ECO:0000256" key="4">
    <source>
        <dbReference type="ARBA" id="ARBA00022960"/>
    </source>
</evidence>
<dbReference type="InterPro" id="IPR004268">
    <property type="entry name" value="MurJ"/>
</dbReference>
<dbReference type="HAMAP" id="MF_02078">
    <property type="entry name" value="MurJ_MviN"/>
    <property type="match status" value="1"/>
</dbReference>
<keyword evidence="2 8" id="KW-1003">Cell membrane</keyword>
<dbReference type="CDD" id="cd13123">
    <property type="entry name" value="MATE_MurJ_like"/>
    <property type="match status" value="1"/>
</dbReference>
<dbReference type="GO" id="GO:0008360">
    <property type="term" value="P:regulation of cell shape"/>
    <property type="evidence" value="ECO:0007669"/>
    <property type="project" value="UniProtKB-UniRule"/>
</dbReference>
<comment type="pathway">
    <text evidence="8">Cell wall biogenesis; peptidoglycan biosynthesis.</text>
</comment>
<reference evidence="10" key="1">
    <citation type="journal article" date="2020" name="mSystems">
        <title>Genome- and Community-Level Interaction Insights into Carbon Utilization and Element Cycling Functions of Hydrothermarchaeota in Hydrothermal Sediment.</title>
        <authorList>
            <person name="Zhou Z."/>
            <person name="Liu Y."/>
            <person name="Xu W."/>
            <person name="Pan J."/>
            <person name="Luo Z.H."/>
            <person name="Li M."/>
        </authorList>
    </citation>
    <scope>NUCLEOTIDE SEQUENCE [LARGE SCALE GENOMIC DNA]</scope>
    <source>
        <strain evidence="10">SpSt-1088</strain>
    </source>
</reference>
<name>A0A7C5U3V9_9BACT</name>
<keyword evidence="8 9" id="KW-0961">Cell wall biogenesis/degradation</keyword>
<feature type="transmembrane region" description="Helical" evidence="8">
    <location>
        <begin position="232"/>
        <end position="252"/>
    </location>
</feature>
<feature type="transmembrane region" description="Helical" evidence="8">
    <location>
        <begin position="190"/>
        <end position="211"/>
    </location>
</feature>
<feature type="transmembrane region" description="Helical" evidence="8">
    <location>
        <begin position="98"/>
        <end position="118"/>
    </location>
</feature>
<feature type="transmembrane region" description="Helical" evidence="8">
    <location>
        <begin position="352"/>
        <end position="373"/>
    </location>
</feature>